<reference evidence="1" key="1">
    <citation type="submission" date="2019-10" db="EMBL/GenBank/DDBJ databases">
        <authorList>
            <person name="Ashton P.M."/>
            <person name="Dallman T."/>
            <person name="Nair S."/>
            <person name="De Pinna E."/>
            <person name="Peters T."/>
            <person name="Grant K."/>
        </authorList>
    </citation>
    <scope>NUCLEOTIDE SEQUENCE</scope>
    <source>
        <strain evidence="1">809993</strain>
    </source>
</reference>
<accession>A0A625QYE9</accession>
<comment type="caution">
    <text evidence="1">The sequence shown here is derived from an EMBL/GenBank/DDBJ whole genome shotgun (WGS) entry which is preliminary data.</text>
</comment>
<sequence>MPYQAYRPSTNVGLISEASSGNSPDGGINALSGLQTINECRPDKRSAIRQFAGWRHKCLIRPTVPLATQGVLSC</sequence>
<proteinExistence type="predicted"/>
<evidence type="ECO:0000313" key="1">
    <source>
        <dbReference type="EMBL" id="EDA0143762.1"/>
    </source>
</evidence>
<protein>
    <submittedName>
        <fullName evidence="1">Uncharacterized protein</fullName>
    </submittedName>
</protein>
<gene>
    <name evidence="1" type="ORF">F9G36_08950</name>
</gene>
<dbReference type="EMBL" id="AALIQC010000009">
    <property type="protein sequence ID" value="EDA0143762.1"/>
    <property type="molecule type" value="Genomic_DNA"/>
</dbReference>
<organism evidence="1">
    <name type="scientific">Salmonella enterica I</name>
    <dbReference type="NCBI Taxonomy" id="59201"/>
    <lineage>
        <taxon>Bacteria</taxon>
        <taxon>Pseudomonadati</taxon>
        <taxon>Pseudomonadota</taxon>
        <taxon>Gammaproteobacteria</taxon>
        <taxon>Enterobacterales</taxon>
        <taxon>Enterobacteriaceae</taxon>
        <taxon>Salmonella</taxon>
    </lineage>
</organism>
<dbReference type="AlphaFoldDB" id="A0A625QYE9"/>
<name>A0A625QYE9_SALET</name>